<protein>
    <submittedName>
        <fullName evidence="2">Antibiotic biosynthesis monooxygenase</fullName>
    </submittedName>
</protein>
<dbReference type="Gene3D" id="3.30.70.100">
    <property type="match status" value="1"/>
</dbReference>
<evidence type="ECO:0000313" key="2">
    <source>
        <dbReference type="EMBL" id="VEV97508.1"/>
    </source>
</evidence>
<dbReference type="EMBL" id="LR215729">
    <property type="protein sequence ID" value="VEV97508.1"/>
    <property type="molecule type" value="Genomic_DNA"/>
</dbReference>
<organism evidence="2">
    <name type="scientific">Pseudomonas marincola</name>
    <dbReference type="NCBI Taxonomy" id="437900"/>
    <lineage>
        <taxon>Bacteria</taxon>
        <taxon>Pseudomonadati</taxon>
        <taxon>Pseudomonadota</taxon>
        <taxon>Gammaproteobacteria</taxon>
        <taxon>Pseudomonadales</taxon>
        <taxon>Pseudomonadaceae</taxon>
        <taxon>Pseudomonas</taxon>
    </lineage>
</organism>
<dbReference type="PANTHER" id="PTHR40057:SF1">
    <property type="entry name" value="SLR1162 PROTEIN"/>
    <property type="match status" value="1"/>
</dbReference>
<feature type="transmembrane region" description="Helical" evidence="1">
    <location>
        <begin position="141"/>
        <end position="161"/>
    </location>
</feature>
<name>A0A653E4G4_9PSED</name>
<reference evidence="2" key="1">
    <citation type="submission" date="2019-02" db="EMBL/GenBank/DDBJ databases">
        <authorList>
            <consortium name="Genoscope - CEA"/>
            <person name="William W."/>
        </authorList>
    </citation>
    <scope>NUCLEOTIDE SEQUENCE [LARGE SCALE GENOMIC DNA]</scope>
    <source>
        <strain evidence="2">YSy11</strain>
    </source>
</reference>
<keyword evidence="2" id="KW-0503">Monooxygenase</keyword>
<dbReference type="GO" id="GO:0004497">
    <property type="term" value="F:monooxygenase activity"/>
    <property type="evidence" value="ECO:0007669"/>
    <property type="project" value="UniProtKB-KW"/>
</dbReference>
<evidence type="ECO:0000256" key="1">
    <source>
        <dbReference type="SAM" id="Phobius"/>
    </source>
</evidence>
<dbReference type="InterPro" id="IPR038762">
    <property type="entry name" value="ABM_predict"/>
</dbReference>
<keyword evidence="1" id="KW-1133">Transmembrane helix</keyword>
<dbReference type="AlphaFoldDB" id="A0A653E4G4"/>
<sequence length="192" mass="21139">MSAQPVTLMVARRVANGHYHDLIAWLHEGEHLATDFPGYLGSGVLAPPPGDDEFQIIFRFADEQTLASWEHSASRQAWLSRGAGLFAQPTEQRATGITSWFGPANKQPPRWKQSVAIWLAFFPVSLAFNLLFGGLLADFSLITRVLLSTLALTPLMTYLFIPLSTRLLAPWLQARAVTRPQAGIASSAAKLR</sequence>
<feature type="transmembrane region" description="Helical" evidence="1">
    <location>
        <begin position="115"/>
        <end position="135"/>
    </location>
</feature>
<keyword evidence="1" id="KW-0472">Membrane</keyword>
<keyword evidence="2" id="KW-0560">Oxidoreductase</keyword>
<proteinExistence type="predicted"/>
<dbReference type="InterPro" id="IPR011008">
    <property type="entry name" value="Dimeric_a/b-barrel"/>
</dbReference>
<dbReference type="RefSeq" id="WP_150548391.1">
    <property type="nucleotide sequence ID" value="NZ_LR215729.2"/>
</dbReference>
<dbReference type="PANTHER" id="PTHR40057">
    <property type="entry name" value="SLR1162 PROTEIN"/>
    <property type="match status" value="1"/>
</dbReference>
<accession>A0A653E4G4</accession>
<dbReference type="SUPFAM" id="SSF54909">
    <property type="entry name" value="Dimeric alpha+beta barrel"/>
    <property type="match status" value="1"/>
</dbReference>
<keyword evidence="1" id="KW-0812">Transmembrane</keyword>
<gene>
    <name evidence="2" type="ORF">PMYSY11_2463</name>
</gene>